<proteinExistence type="inferred from homology"/>
<evidence type="ECO:0000256" key="3">
    <source>
        <dbReference type="SAM" id="Phobius"/>
    </source>
</evidence>
<dbReference type="Proteomes" id="UP000597761">
    <property type="component" value="Unassembled WGS sequence"/>
</dbReference>
<gene>
    <name evidence="4" type="ORF">GCM10011512_28700</name>
</gene>
<evidence type="ECO:0000313" key="4">
    <source>
        <dbReference type="EMBL" id="GGD00120.1"/>
    </source>
</evidence>
<dbReference type="RefSeq" id="WP_188669115.1">
    <property type="nucleotide sequence ID" value="NZ_BMJI01000028.1"/>
</dbReference>
<feature type="transmembrane region" description="Helical" evidence="3">
    <location>
        <begin position="150"/>
        <end position="170"/>
    </location>
</feature>
<sequence length="248" mass="26597">MTQRSTLPRTLGMHEAYRALADAQKGRARSSPAYSILVNRPLGRLLAVLAYRWGLTPNQVSLISIGFSVAGMLCLVLVPPSVGSALGAAACLVLGYAWDSADGQLARLLRAGSPQGEWLDHVLDSFKNVALHLVVLVAAFRWWWPDAGAWLVVPLVFAVSATVSFAAMLLNDLLSRGTPRPSRAGGTSVFTWLALPTDYGLLCCAFVLWAFPPVFMVVYGLLALCSAGFCALATVKWFRDMGRVGTAA</sequence>
<dbReference type="InterPro" id="IPR000462">
    <property type="entry name" value="CDP-OH_P_trans"/>
</dbReference>
<feature type="transmembrane region" description="Helical" evidence="3">
    <location>
        <begin position="60"/>
        <end position="78"/>
    </location>
</feature>
<comment type="caution">
    <text evidence="4">The sequence shown here is derived from an EMBL/GenBank/DDBJ whole genome shotgun (WGS) entry which is preliminary data.</text>
</comment>
<keyword evidence="3" id="KW-0472">Membrane</keyword>
<evidence type="ECO:0000256" key="1">
    <source>
        <dbReference type="ARBA" id="ARBA00022679"/>
    </source>
</evidence>
<protein>
    <submittedName>
        <fullName evidence="4">CDP-alcohol phosphatidyltransferase</fullName>
    </submittedName>
</protein>
<dbReference type="InterPro" id="IPR043130">
    <property type="entry name" value="CDP-OH_PTrfase_TM_dom"/>
</dbReference>
<dbReference type="PROSITE" id="PS00379">
    <property type="entry name" value="CDP_ALCOHOL_P_TRANSF"/>
    <property type="match status" value="1"/>
</dbReference>
<organism evidence="4 5">
    <name type="scientific">Tersicoccus solisilvae</name>
    <dbReference type="NCBI Taxonomy" id="1882339"/>
    <lineage>
        <taxon>Bacteria</taxon>
        <taxon>Bacillati</taxon>
        <taxon>Actinomycetota</taxon>
        <taxon>Actinomycetes</taxon>
        <taxon>Micrococcales</taxon>
        <taxon>Micrococcaceae</taxon>
        <taxon>Tersicoccus</taxon>
    </lineage>
</organism>
<evidence type="ECO:0000313" key="5">
    <source>
        <dbReference type="Proteomes" id="UP000597761"/>
    </source>
</evidence>
<comment type="similarity">
    <text evidence="2">Belongs to the CDP-alcohol phosphatidyltransferase class-I family.</text>
</comment>
<evidence type="ECO:0000256" key="2">
    <source>
        <dbReference type="RuleBase" id="RU003750"/>
    </source>
</evidence>
<dbReference type="Gene3D" id="1.20.120.1760">
    <property type="match status" value="1"/>
</dbReference>
<keyword evidence="3" id="KW-1133">Transmembrane helix</keyword>
<feature type="transmembrane region" description="Helical" evidence="3">
    <location>
        <begin position="217"/>
        <end position="238"/>
    </location>
</feature>
<accession>A0ABQ1PNS3</accession>
<name>A0ABQ1PNS3_9MICC</name>
<keyword evidence="5" id="KW-1185">Reference proteome</keyword>
<dbReference type="Pfam" id="PF01066">
    <property type="entry name" value="CDP-OH_P_transf"/>
    <property type="match status" value="1"/>
</dbReference>
<reference evidence="5" key="1">
    <citation type="journal article" date="2019" name="Int. J. Syst. Evol. Microbiol.">
        <title>The Global Catalogue of Microorganisms (GCM) 10K type strain sequencing project: providing services to taxonomists for standard genome sequencing and annotation.</title>
        <authorList>
            <consortium name="The Broad Institute Genomics Platform"/>
            <consortium name="The Broad Institute Genome Sequencing Center for Infectious Disease"/>
            <person name="Wu L."/>
            <person name="Ma J."/>
        </authorList>
    </citation>
    <scope>NUCLEOTIDE SEQUENCE [LARGE SCALE GENOMIC DNA]</scope>
    <source>
        <strain evidence="5">CGMCC 1.15480</strain>
    </source>
</reference>
<keyword evidence="1 2" id="KW-0808">Transferase</keyword>
<keyword evidence="3" id="KW-0812">Transmembrane</keyword>
<feature type="transmembrane region" description="Helical" evidence="3">
    <location>
        <begin position="190"/>
        <end position="211"/>
    </location>
</feature>
<dbReference type="EMBL" id="BMJI01000028">
    <property type="protein sequence ID" value="GGD00120.1"/>
    <property type="molecule type" value="Genomic_DNA"/>
</dbReference>
<dbReference type="InterPro" id="IPR048254">
    <property type="entry name" value="CDP_ALCOHOL_P_TRANSF_CS"/>
</dbReference>